<organism evidence="2 3">
    <name type="scientific">Lophiotrema nucula</name>
    <dbReference type="NCBI Taxonomy" id="690887"/>
    <lineage>
        <taxon>Eukaryota</taxon>
        <taxon>Fungi</taxon>
        <taxon>Dikarya</taxon>
        <taxon>Ascomycota</taxon>
        <taxon>Pezizomycotina</taxon>
        <taxon>Dothideomycetes</taxon>
        <taxon>Pleosporomycetidae</taxon>
        <taxon>Pleosporales</taxon>
        <taxon>Lophiotremataceae</taxon>
        <taxon>Lophiotrema</taxon>
    </lineage>
</organism>
<evidence type="ECO:0000313" key="2">
    <source>
        <dbReference type="EMBL" id="KAF2113490.1"/>
    </source>
</evidence>
<keyword evidence="3" id="KW-1185">Reference proteome</keyword>
<reference evidence="2" key="1">
    <citation type="journal article" date="2020" name="Stud. Mycol.">
        <title>101 Dothideomycetes genomes: a test case for predicting lifestyles and emergence of pathogens.</title>
        <authorList>
            <person name="Haridas S."/>
            <person name="Albert R."/>
            <person name="Binder M."/>
            <person name="Bloem J."/>
            <person name="Labutti K."/>
            <person name="Salamov A."/>
            <person name="Andreopoulos B."/>
            <person name="Baker S."/>
            <person name="Barry K."/>
            <person name="Bills G."/>
            <person name="Bluhm B."/>
            <person name="Cannon C."/>
            <person name="Castanera R."/>
            <person name="Culley D."/>
            <person name="Daum C."/>
            <person name="Ezra D."/>
            <person name="Gonzalez J."/>
            <person name="Henrissat B."/>
            <person name="Kuo A."/>
            <person name="Liang C."/>
            <person name="Lipzen A."/>
            <person name="Lutzoni F."/>
            <person name="Magnuson J."/>
            <person name="Mondo S."/>
            <person name="Nolan M."/>
            <person name="Ohm R."/>
            <person name="Pangilinan J."/>
            <person name="Park H.-J."/>
            <person name="Ramirez L."/>
            <person name="Alfaro M."/>
            <person name="Sun H."/>
            <person name="Tritt A."/>
            <person name="Yoshinaga Y."/>
            <person name="Zwiers L.-H."/>
            <person name="Turgeon B."/>
            <person name="Goodwin S."/>
            <person name="Spatafora J."/>
            <person name="Crous P."/>
            <person name="Grigoriev I."/>
        </authorList>
    </citation>
    <scope>NUCLEOTIDE SEQUENCE</scope>
    <source>
        <strain evidence="2">CBS 627.86</strain>
    </source>
</reference>
<dbReference type="OrthoDB" id="4760831at2759"/>
<evidence type="ECO:0000256" key="1">
    <source>
        <dbReference type="SAM" id="MobiDB-lite"/>
    </source>
</evidence>
<proteinExistence type="predicted"/>
<evidence type="ECO:0000313" key="3">
    <source>
        <dbReference type="Proteomes" id="UP000799770"/>
    </source>
</evidence>
<protein>
    <recommendedName>
        <fullName evidence="4">Caspase domain-containing protein</fullName>
    </recommendedName>
</protein>
<dbReference type="EMBL" id="ML977328">
    <property type="protein sequence ID" value="KAF2113490.1"/>
    <property type="molecule type" value="Genomic_DNA"/>
</dbReference>
<dbReference type="AlphaFoldDB" id="A0A6A5Z266"/>
<gene>
    <name evidence="2" type="ORF">BDV96DRAFT_549394</name>
</gene>
<dbReference type="Proteomes" id="UP000799770">
    <property type="component" value="Unassembled WGS sequence"/>
</dbReference>
<accession>A0A6A5Z266</accession>
<dbReference type="Gene3D" id="3.40.50.1460">
    <property type="match status" value="1"/>
</dbReference>
<sequence>MHQEDEEKAKRLLQRESERQLWFQNEVNNRLQIPNGYLKVALLIIRWDEKIDDLAGHTEEVTHTCQISRLRAICEKRFYFECDVVELENVRDPQLDLNWYILGHIRKHDGPNNLLMIYYTGHGSKFTTENGGERLELAATRTWIPTSQTRTPIALWHEAESPLLERAEGDVLSILDCCFASSAANKSRNQEMRNYQLLAASASGRLTKGPGDKSFTKALCDSMEELLDASGEGGSFTVIELYERINTKRKTQAALVWEPLKRYNRSIRLAPLKVPTNDRKDSFQLRDPEKASLALRVSLKEDDMSRTQVETFAQELVQACSNAKVPVRKLEWIKMDIIPEVNHVSIAEIASAKRVVQKYQRRKSNAGAISPVKEVKVPATRKRTRSGAEAESPAGPSRQRTRSNASTLSPNVERSMPSPSPSAESVGDGIASSSAE</sequence>
<feature type="compositionally biased region" description="Polar residues" evidence="1">
    <location>
        <begin position="402"/>
        <end position="412"/>
    </location>
</feature>
<name>A0A6A5Z266_9PLEO</name>
<feature type="region of interest" description="Disordered" evidence="1">
    <location>
        <begin position="361"/>
        <end position="436"/>
    </location>
</feature>
<evidence type="ECO:0008006" key="4">
    <source>
        <dbReference type="Google" id="ProtNLM"/>
    </source>
</evidence>